<dbReference type="EMBL" id="NUVX01000070">
    <property type="protein sequence ID" value="PFJ30982.1"/>
    <property type="molecule type" value="Genomic_DNA"/>
</dbReference>
<accession>A0A9X6WID2</accession>
<evidence type="ECO:0000256" key="2">
    <source>
        <dbReference type="SAM" id="Phobius"/>
    </source>
</evidence>
<proteinExistence type="predicted"/>
<evidence type="ECO:0000256" key="1">
    <source>
        <dbReference type="SAM" id="MobiDB-lite"/>
    </source>
</evidence>
<name>A0A9X6WID2_BACTU</name>
<feature type="transmembrane region" description="Helical" evidence="2">
    <location>
        <begin position="15"/>
        <end position="36"/>
    </location>
</feature>
<evidence type="ECO:0000313" key="3">
    <source>
        <dbReference type="EMBL" id="PFJ30982.1"/>
    </source>
</evidence>
<keyword evidence="2" id="KW-1133">Transmembrane helix</keyword>
<evidence type="ECO:0000313" key="4">
    <source>
        <dbReference type="Proteomes" id="UP000224003"/>
    </source>
</evidence>
<gene>
    <name evidence="3" type="ORF">COJ15_30065</name>
</gene>
<keyword evidence="2" id="KW-0472">Membrane</keyword>
<feature type="transmembrane region" description="Helical" evidence="2">
    <location>
        <begin position="42"/>
        <end position="62"/>
    </location>
</feature>
<feature type="compositionally biased region" description="Basic and acidic residues" evidence="1">
    <location>
        <begin position="114"/>
        <end position="131"/>
    </location>
</feature>
<sequence>MHHVIPQQFNQSDKIGRFTISQIVILGAVAIIYILIVMSSNFWISIIALFPLSILAFVLMYFRVNKIPIYEFLFIYLIYMGSPKLLVYRSDNLKSIEEKEEGIGFIDVEKTTTNKSNKNSETKKNAPDSKVKSKKSQKKPVTAPRPNEKAPTRNQTQTKRVTQKVQKNKGVKK</sequence>
<evidence type="ECO:0008006" key="5">
    <source>
        <dbReference type="Google" id="ProtNLM"/>
    </source>
</evidence>
<protein>
    <recommendedName>
        <fullName evidence="5">PrgI family protein</fullName>
    </recommendedName>
</protein>
<feature type="region of interest" description="Disordered" evidence="1">
    <location>
        <begin position="114"/>
        <end position="173"/>
    </location>
</feature>
<keyword evidence="2" id="KW-0812">Transmembrane</keyword>
<feature type="compositionally biased region" description="Low complexity" evidence="1">
    <location>
        <begin position="152"/>
        <end position="165"/>
    </location>
</feature>
<dbReference type="AlphaFoldDB" id="A0A9X6WID2"/>
<reference evidence="3 4" key="1">
    <citation type="submission" date="2017-09" db="EMBL/GenBank/DDBJ databases">
        <title>Large-scale bioinformatics analysis of Bacillus genomes uncovers conserved roles of natural products in bacterial physiology.</title>
        <authorList>
            <consortium name="Agbiome Team Llc"/>
            <person name="Bleich R.M."/>
            <person name="Grubbs K.J."/>
            <person name="Santa Maria K.C."/>
            <person name="Allen S.E."/>
            <person name="Farag S."/>
            <person name="Shank E.A."/>
            <person name="Bowers A."/>
        </authorList>
    </citation>
    <scope>NUCLEOTIDE SEQUENCE [LARGE SCALE GENOMIC DNA]</scope>
    <source>
        <strain evidence="3 4">AFS085496</strain>
    </source>
</reference>
<dbReference type="RefSeq" id="WP_098007279.1">
    <property type="nucleotide sequence ID" value="NZ_NUVX01000070.1"/>
</dbReference>
<feature type="transmembrane region" description="Helical" evidence="2">
    <location>
        <begin position="69"/>
        <end position="88"/>
    </location>
</feature>
<organism evidence="3 4">
    <name type="scientific">Bacillus thuringiensis</name>
    <dbReference type="NCBI Taxonomy" id="1428"/>
    <lineage>
        <taxon>Bacteria</taxon>
        <taxon>Bacillati</taxon>
        <taxon>Bacillota</taxon>
        <taxon>Bacilli</taxon>
        <taxon>Bacillales</taxon>
        <taxon>Bacillaceae</taxon>
        <taxon>Bacillus</taxon>
        <taxon>Bacillus cereus group</taxon>
    </lineage>
</organism>
<comment type="caution">
    <text evidence="3">The sequence shown here is derived from an EMBL/GenBank/DDBJ whole genome shotgun (WGS) entry which is preliminary data.</text>
</comment>
<dbReference type="Proteomes" id="UP000224003">
    <property type="component" value="Unassembled WGS sequence"/>
</dbReference>